<sequence>MFDEFVLLTGHLKKTPSKQMGLGLKFEWKREAHQVCSASKSRKRQGRTRTQNSALCSSHTHIFRALELEKFPLSALWYSHQHLA</sequence>
<proteinExistence type="predicted"/>
<protein>
    <submittedName>
        <fullName evidence="1">Uncharacterized protein</fullName>
    </submittedName>
</protein>
<comment type="caution">
    <text evidence="1">The sequence shown here is derived from an EMBL/GenBank/DDBJ whole genome shotgun (WGS) entry which is preliminary data.</text>
</comment>
<accession>A0A5N4CSK0</accession>
<name>A0A5N4CSK0_CAMDR</name>
<gene>
    <name evidence="1" type="ORF">Cadr_000021949</name>
</gene>
<organism evidence="1 2">
    <name type="scientific">Camelus dromedarius</name>
    <name type="common">Dromedary</name>
    <name type="synonym">Arabian camel</name>
    <dbReference type="NCBI Taxonomy" id="9838"/>
    <lineage>
        <taxon>Eukaryota</taxon>
        <taxon>Metazoa</taxon>
        <taxon>Chordata</taxon>
        <taxon>Craniata</taxon>
        <taxon>Vertebrata</taxon>
        <taxon>Euteleostomi</taxon>
        <taxon>Mammalia</taxon>
        <taxon>Eutheria</taxon>
        <taxon>Laurasiatheria</taxon>
        <taxon>Artiodactyla</taxon>
        <taxon>Tylopoda</taxon>
        <taxon>Camelidae</taxon>
        <taxon>Camelus</taxon>
    </lineage>
</organism>
<dbReference type="AlphaFoldDB" id="A0A5N4CSK0"/>
<keyword evidence="2" id="KW-1185">Reference proteome</keyword>
<dbReference type="Proteomes" id="UP000299084">
    <property type="component" value="Unassembled WGS sequence"/>
</dbReference>
<evidence type="ECO:0000313" key="2">
    <source>
        <dbReference type="Proteomes" id="UP000299084"/>
    </source>
</evidence>
<dbReference type="EMBL" id="JWIN03000020">
    <property type="protein sequence ID" value="KAB1261803.1"/>
    <property type="molecule type" value="Genomic_DNA"/>
</dbReference>
<reference evidence="1 2" key="1">
    <citation type="journal article" date="2019" name="Mol. Ecol. Resour.">
        <title>Improving Illumina assemblies with Hi-C and long reads: an example with the North African dromedary.</title>
        <authorList>
            <person name="Elbers J.P."/>
            <person name="Rogers M.F."/>
            <person name="Perelman P.L."/>
            <person name="Proskuryakova A.A."/>
            <person name="Serdyukova N.A."/>
            <person name="Johnson W.E."/>
            <person name="Horin P."/>
            <person name="Corander J."/>
            <person name="Murphy D."/>
            <person name="Burger P.A."/>
        </authorList>
    </citation>
    <scope>NUCLEOTIDE SEQUENCE [LARGE SCALE GENOMIC DNA]</scope>
    <source>
        <strain evidence="1">Drom800</strain>
        <tissue evidence="1">Blood</tissue>
    </source>
</reference>
<evidence type="ECO:0000313" key="1">
    <source>
        <dbReference type="EMBL" id="KAB1261803.1"/>
    </source>
</evidence>